<feature type="region of interest" description="Disordered" evidence="1">
    <location>
        <begin position="1"/>
        <end position="40"/>
    </location>
</feature>
<accession>A0A0F9CA64</accession>
<evidence type="ECO:0000313" key="2">
    <source>
        <dbReference type="EMBL" id="KKL23222.1"/>
    </source>
</evidence>
<evidence type="ECO:0000256" key="1">
    <source>
        <dbReference type="SAM" id="MobiDB-lite"/>
    </source>
</evidence>
<comment type="caution">
    <text evidence="2">The sequence shown here is derived from an EMBL/GenBank/DDBJ whole genome shotgun (WGS) entry which is preliminary data.</text>
</comment>
<gene>
    <name evidence="2" type="ORF">LCGC14_2427530</name>
</gene>
<feature type="compositionally biased region" description="Basic and acidic residues" evidence="1">
    <location>
        <begin position="15"/>
        <end position="25"/>
    </location>
</feature>
<sequence length="75" mass="7832">SVKERIAKSAARKAGKADAEAEKTPPRTSKSKANKLTSEPSMERYKVLKAEGKFQEAQAVVDAMASGVPVGAGVS</sequence>
<name>A0A0F9CA64_9ZZZZ</name>
<protein>
    <submittedName>
        <fullName evidence="2">Uncharacterized protein</fullName>
    </submittedName>
</protein>
<organism evidence="2">
    <name type="scientific">marine sediment metagenome</name>
    <dbReference type="NCBI Taxonomy" id="412755"/>
    <lineage>
        <taxon>unclassified sequences</taxon>
        <taxon>metagenomes</taxon>
        <taxon>ecological metagenomes</taxon>
    </lineage>
</organism>
<dbReference type="EMBL" id="LAZR01037054">
    <property type="protein sequence ID" value="KKL23222.1"/>
    <property type="molecule type" value="Genomic_DNA"/>
</dbReference>
<proteinExistence type="predicted"/>
<feature type="non-terminal residue" evidence="2">
    <location>
        <position position="1"/>
    </location>
</feature>
<dbReference type="AlphaFoldDB" id="A0A0F9CA64"/>
<reference evidence="2" key="1">
    <citation type="journal article" date="2015" name="Nature">
        <title>Complex archaea that bridge the gap between prokaryotes and eukaryotes.</title>
        <authorList>
            <person name="Spang A."/>
            <person name="Saw J.H."/>
            <person name="Jorgensen S.L."/>
            <person name="Zaremba-Niedzwiedzka K."/>
            <person name="Martijn J."/>
            <person name="Lind A.E."/>
            <person name="van Eijk R."/>
            <person name="Schleper C."/>
            <person name="Guy L."/>
            <person name="Ettema T.J."/>
        </authorList>
    </citation>
    <scope>NUCLEOTIDE SEQUENCE</scope>
</reference>